<sequence>MTSIVSMSSLEEGVGSGTLCVGGFSKIANGASGAPGPGNAPYRTSNCSATVNNNAEELRAVPIAVEPPDGGYGWMVVFASFMCNLIVDGIAYTFGLFLPELVSSFESTKSVITWAGSLLSGFYLSAGPLVSALTNRFGCRKVCIAGSLMACISLCATTLASSVPSLLLFYGVFAGTGFSLIYLPAIISVNQYFSHKRATATGVAVCGSGLGAFVFAPLVQYLLEIFAWRGALLILAGLVLNCCIFGALMRPLQMWTTTTEKPLMQRIWEEKTGLLRQDSIGQSQFFLVQHPDGTVERRLKAGVNTEPGVHSTLFLDQWGKASGSEGPPPLTLSPIEEFDPKGKSNGSQPPVNGVPSHISNHTIQNIARRKGLIASHSAAKLTMSASSSTVQPEIQRNYSTPKFAMGASRSSIHQHLPLSAHRGIAGVNLIQGGGCNAPQVPAQHFNPIAASNNFNNHEMRRSIKDLGRPMYRKDIFYSGSIRNLPEFRQSSGDVRSYIASVLTLPGENPVPLGKTSGSSLCSCLPSAMSDTLGDIFDPALLSNPAFVIICLSNLIGMMGFNIPFVFIADAAVTMAKVDKEAASLLVSCIGITNMLGRLLFGRISDSPHVNSLTVNNVTLAISGIAVAITPLALVIGGYTAAMTVCALFGFMVAAYILLTSIILVDLLGLERLTNAFGLLCLVRGCACILGIPFAGILYDLTGSYQCPFIVSGIMLAASGAIAATVPYVRNPHKIIPPPPEEFMSPLEEIPEEESFTEDESSPENTRRRIPHDLEDSVAEEERTSLVEDDEDDLPMTINCDPRPEASSSHQEPSGQEELRKQECALLEIRSTVKHSEDHVNRDQDCTY</sequence>
<dbReference type="GO" id="GO:0008028">
    <property type="term" value="F:monocarboxylic acid transmembrane transporter activity"/>
    <property type="evidence" value="ECO:0007669"/>
    <property type="project" value="TreeGrafter"/>
</dbReference>
<feature type="transmembrane region" description="Helical" evidence="2">
    <location>
        <begin position="708"/>
        <end position="728"/>
    </location>
</feature>
<feature type="region of interest" description="Disordered" evidence="1">
    <location>
        <begin position="750"/>
        <end position="822"/>
    </location>
</feature>
<dbReference type="InterPro" id="IPR036259">
    <property type="entry name" value="MFS_trans_sf"/>
</dbReference>
<dbReference type="EnsemblMetazoa" id="XM_022805251">
    <property type="protein sequence ID" value="XP_022660986"/>
    <property type="gene ID" value="LOC111250277"/>
</dbReference>
<evidence type="ECO:0000256" key="2">
    <source>
        <dbReference type="SAM" id="Phobius"/>
    </source>
</evidence>
<keyword evidence="2" id="KW-0472">Membrane</keyword>
<dbReference type="CDD" id="cd17352">
    <property type="entry name" value="MFS_MCT_SLC16"/>
    <property type="match status" value="1"/>
</dbReference>
<dbReference type="AlphaFoldDB" id="A0A7M7K339"/>
<feature type="transmembrane region" description="Helical" evidence="2">
    <location>
        <begin position="676"/>
        <end position="696"/>
    </location>
</feature>
<dbReference type="InterPro" id="IPR050327">
    <property type="entry name" value="Proton-linked_MCT"/>
</dbReference>
<name>A0A7M7K339_VARDE</name>
<dbReference type="GeneID" id="111250277"/>
<dbReference type="PANTHER" id="PTHR11360:SF286">
    <property type="entry name" value="GH22266P"/>
    <property type="match status" value="1"/>
</dbReference>
<dbReference type="SUPFAM" id="SSF103473">
    <property type="entry name" value="MFS general substrate transporter"/>
    <property type="match status" value="1"/>
</dbReference>
<protein>
    <submittedName>
        <fullName evidence="3">Uncharacterized protein</fullName>
    </submittedName>
</protein>
<feature type="compositionally biased region" description="Basic and acidic residues" evidence="1">
    <location>
        <begin position="764"/>
        <end position="785"/>
    </location>
</feature>
<keyword evidence="2" id="KW-1133">Transmembrane helix</keyword>
<dbReference type="RefSeq" id="XP_022660986.1">
    <property type="nucleotide sequence ID" value="XM_022805251.1"/>
</dbReference>
<evidence type="ECO:0000256" key="1">
    <source>
        <dbReference type="SAM" id="MobiDB-lite"/>
    </source>
</evidence>
<accession>A0A7M7K339</accession>
<reference evidence="3" key="1">
    <citation type="submission" date="2021-01" db="UniProtKB">
        <authorList>
            <consortium name="EnsemblMetazoa"/>
        </authorList>
    </citation>
    <scope>IDENTIFICATION</scope>
</reference>
<dbReference type="Gene3D" id="1.20.1250.20">
    <property type="entry name" value="MFS general substrate transporter like domains"/>
    <property type="match status" value="2"/>
</dbReference>
<feature type="transmembrane region" description="Helical" evidence="2">
    <location>
        <begin position="641"/>
        <end position="664"/>
    </location>
</feature>
<feature type="transmembrane region" description="Helical" evidence="2">
    <location>
        <begin position="199"/>
        <end position="219"/>
    </location>
</feature>
<keyword evidence="4" id="KW-1185">Reference proteome</keyword>
<feature type="transmembrane region" description="Helical" evidence="2">
    <location>
        <begin position="111"/>
        <end position="130"/>
    </location>
</feature>
<dbReference type="InterPro" id="IPR011701">
    <property type="entry name" value="MFS"/>
</dbReference>
<feature type="transmembrane region" description="Helical" evidence="2">
    <location>
        <begin position="580"/>
        <end position="600"/>
    </location>
</feature>
<organism evidence="3 4">
    <name type="scientific">Varroa destructor</name>
    <name type="common">Honeybee mite</name>
    <dbReference type="NCBI Taxonomy" id="109461"/>
    <lineage>
        <taxon>Eukaryota</taxon>
        <taxon>Metazoa</taxon>
        <taxon>Ecdysozoa</taxon>
        <taxon>Arthropoda</taxon>
        <taxon>Chelicerata</taxon>
        <taxon>Arachnida</taxon>
        <taxon>Acari</taxon>
        <taxon>Parasitiformes</taxon>
        <taxon>Mesostigmata</taxon>
        <taxon>Gamasina</taxon>
        <taxon>Dermanyssoidea</taxon>
        <taxon>Varroidae</taxon>
        <taxon>Varroa</taxon>
    </lineage>
</organism>
<feature type="transmembrane region" description="Helical" evidence="2">
    <location>
        <begin position="612"/>
        <end position="635"/>
    </location>
</feature>
<evidence type="ECO:0000313" key="4">
    <source>
        <dbReference type="Proteomes" id="UP000594260"/>
    </source>
</evidence>
<feature type="region of interest" description="Disordered" evidence="1">
    <location>
        <begin position="322"/>
        <end position="349"/>
    </location>
</feature>
<proteinExistence type="predicted"/>
<evidence type="ECO:0000313" key="3">
    <source>
        <dbReference type="EnsemblMetazoa" id="XP_022660986"/>
    </source>
</evidence>
<feature type="transmembrane region" description="Helical" evidence="2">
    <location>
        <begin position="167"/>
        <end position="187"/>
    </location>
</feature>
<dbReference type="Proteomes" id="UP000594260">
    <property type="component" value="Unplaced"/>
</dbReference>
<keyword evidence="2" id="KW-0812">Transmembrane</keyword>
<feature type="transmembrane region" description="Helical" evidence="2">
    <location>
        <begin position="72"/>
        <end position="99"/>
    </location>
</feature>
<feature type="transmembrane region" description="Helical" evidence="2">
    <location>
        <begin position="225"/>
        <end position="248"/>
    </location>
</feature>
<dbReference type="PANTHER" id="PTHR11360">
    <property type="entry name" value="MONOCARBOXYLATE TRANSPORTER"/>
    <property type="match status" value="1"/>
</dbReference>
<dbReference type="Pfam" id="PF07690">
    <property type="entry name" value="MFS_1"/>
    <property type="match status" value="2"/>
</dbReference>
<feature type="transmembrane region" description="Helical" evidence="2">
    <location>
        <begin position="545"/>
        <end position="568"/>
    </location>
</feature>
<feature type="transmembrane region" description="Helical" evidence="2">
    <location>
        <begin position="142"/>
        <end position="161"/>
    </location>
</feature>
<feature type="compositionally biased region" description="Acidic residues" evidence="1">
    <location>
        <begin position="750"/>
        <end position="761"/>
    </location>
</feature>